<reference evidence="2 3" key="1">
    <citation type="submission" date="2014-12" db="EMBL/GenBank/DDBJ databases">
        <title>16Stimator: statistical estimation of ribosomal gene copy numbers from draft genome assemblies.</title>
        <authorList>
            <person name="Perisin M.A."/>
            <person name="Vetter M."/>
            <person name="Gilbert J.A."/>
            <person name="Bergelson J."/>
        </authorList>
    </citation>
    <scope>NUCLEOTIDE SEQUENCE [LARGE SCALE GENOMIC DNA]</scope>
    <source>
        <strain evidence="2 3">MEDvA23</strain>
    </source>
</reference>
<evidence type="ECO:0000313" key="2">
    <source>
        <dbReference type="EMBL" id="KIQ35553.1"/>
    </source>
</evidence>
<evidence type="ECO:0000313" key="3">
    <source>
        <dbReference type="Proteomes" id="UP000032067"/>
    </source>
</evidence>
<dbReference type="AlphaFoldDB" id="A0A0D0M1Q4"/>
<dbReference type="Proteomes" id="UP000032067">
    <property type="component" value="Unassembled WGS sequence"/>
</dbReference>
<keyword evidence="1" id="KW-0732">Signal</keyword>
<accession>A0A0D0M1Q4</accession>
<dbReference type="RefSeq" id="WP_042577556.1">
    <property type="nucleotide sequence ID" value="NZ_JXQQ01000009.1"/>
</dbReference>
<organism evidence="2 3">
    <name type="scientific">Variovorax paradoxus</name>
    <dbReference type="NCBI Taxonomy" id="34073"/>
    <lineage>
        <taxon>Bacteria</taxon>
        <taxon>Pseudomonadati</taxon>
        <taxon>Pseudomonadota</taxon>
        <taxon>Betaproteobacteria</taxon>
        <taxon>Burkholderiales</taxon>
        <taxon>Comamonadaceae</taxon>
        <taxon>Variovorax</taxon>
    </lineage>
</organism>
<sequence>MKIRSTVAAACLAAAGIYAGPAFAIDYPARKPGLWEMQTSDGAGSKAKPEAIQQCIDAATDKMLREMGQGMGKDMCAKQDMRMEGGKMVIDSVCKIGQTTATSQAVMTGDFSTGYRLESKSTYSPPLMGRAGATTVVEARWVGPCKADQKPGDMVMNGMKMNVHDMIGGRGKK</sequence>
<evidence type="ECO:0008006" key="4">
    <source>
        <dbReference type="Google" id="ProtNLM"/>
    </source>
</evidence>
<feature type="signal peptide" evidence="1">
    <location>
        <begin position="1"/>
        <end position="24"/>
    </location>
</feature>
<evidence type="ECO:0000256" key="1">
    <source>
        <dbReference type="SAM" id="SignalP"/>
    </source>
</evidence>
<protein>
    <recommendedName>
        <fullName evidence="4">DUF3617 family protein</fullName>
    </recommendedName>
</protein>
<comment type="caution">
    <text evidence="2">The sequence shown here is derived from an EMBL/GenBank/DDBJ whole genome shotgun (WGS) entry which is preliminary data.</text>
</comment>
<dbReference type="InterPro" id="IPR022061">
    <property type="entry name" value="DUF3617"/>
</dbReference>
<dbReference type="Pfam" id="PF12276">
    <property type="entry name" value="DUF3617"/>
    <property type="match status" value="1"/>
</dbReference>
<proteinExistence type="predicted"/>
<dbReference type="OrthoDB" id="9181580at2"/>
<feature type="chain" id="PRO_5002216294" description="DUF3617 family protein" evidence="1">
    <location>
        <begin position="25"/>
        <end position="173"/>
    </location>
</feature>
<gene>
    <name evidence="2" type="ORF">RT97_04340</name>
</gene>
<name>A0A0D0M1Q4_VARPD</name>
<dbReference type="EMBL" id="JXQQ01000009">
    <property type="protein sequence ID" value="KIQ35553.1"/>
    <property type="molecule type" value="Genomic_DNA"/>
</dbReference>